<accession>A0AAD4R748</accession>
<sequence length="80" mass="8911">MRPILTLCRTLVLARIIEAAGRTLGCQSQDRIVPASKIPRAVGESVSRTKDIREEVGLEPAGEHEKRAFGKDREKKQDVE</sequence>
<organism evidence="3 4">
    <name type="scientific">Ditylenchus destructor</name>
    <dbReference type="NCBI Taxonomy" id="166010"/>
    <lineage>
        <taxon>Eukaryota</taxon>
        <taxon>Metazoa</taxon>
        <taxon>Ecdysozoa</taxon>
        <taxon>Nematoda</taxon>
        <taxon>Chromadorea</taxon>
        <taxon>Rhabditida</taxon>
        <taxon>Tylenchina</taxon>
        <taxon>Tylenchomorpha</taxon>
        <taxon>Sphaerularioidea</taxon>
        <taxon>Anguinidae</taxon>
        <taxon>Anguininae</taxon>
        <taxon>Ditylenchus</taxon>
    </lineage>
</organism>
<name>A0AAD4R748_9BILA</name>
<gene>
    <name evidence="3" type="ORF">DdX_08862</name>
</gene>
<feature type="region of interest" description="Disordered" evidence="1">
    <location>
        <begin position="43"/>
        <end position="80"/>
    </location>
</feature>
<protein>
    <submittedName>
        <fullName evidence="3">Uncharacterized protein</fullName>
    </submittedName>
</protein>
<evidence type="ECO:0000256" key="1">
    <source>
        <dbReference type="SAM" id="MobiDB-lite"/>
    </source>
</evidence>
<feature type="compositionally biased region" description="Basic and acidic residues" evidence="1">
    <location>
        <begin position="47"/>
        <end position="80"/>
    </location>
</feature>
<evidence type="ECO:0000256" key="2">
    <source>
        <dbReference type="SAM" id="SignalP"/>
    </source>
</evidence>
<dbReference type="AlphaFoldDB" id="A0AAD4R748"/>
<proteinExistence type="predicted"/>
<evidence type="ECO:0000313" key="4">
    <source>
        <dbReference type="Proteomes" id="UP001201812"/>
    </source>
</evidence>
<reference evidence="3" key="1">
    <citation type="submission" date="2022-01" db="EMBL/GenBank/DDBJ databases">
        <title>Genome Sequence Resource for Two Populations of Ditylenchus destructor, the Migratory Endoparasitic Phytonematode.</title>
        <authorList>
            <person name="Zhang H."/>
            <person name="Lin R."/>
            <person name="Xie B."/>
        </authorList>
    </citation>
    <scope>NUCLEOTIDE SEQUENCE</scope>
    <source>
        <strain evidence="3">BazhouSP</strain>
    </source>
</reference>
<comment type="caution">
    <text evidence="3">The sequence shown here is derived from an EMBL/GenBank/DDBJ whole genome shotgun (WGS) entry which is preliminary data.</text>
</comment>
<evidence type="ECO:0000313" key="3">
    <source>
        <dbReference type="EMBL" id="KAI1713977.1"/>
    </source>
</evidence>
<feature type="signal peptide" evidence="2">
    <location>
        <begin position="1"/>
        <end position="19"/>
    </location>
</feature>
<keyword evidence="2" id="KW-0732">Signal</keyword>
<dbReference type="EMBL" id="JAKKPZ010000014">
    <property type="protein sequence ID" value="KAI1713977.1"/>
    <property type="molecule type" value="Genomic_DNA"/>
</dbReference>
<dbReference type="Proteomes" id="UP001201812">
    <property type="component" value="Unassembled WGS sequence"/>
</dbReference>
<feature type="chain" id="PRO_5042132601" evidence="2">
    <location>
        <begin position="20"/>
        <end position="80"/>
    </location>
</feature>
<keyword evidence="4" id="KW-1185">Reference proteome</keyword>